<evidence type="ECO:0000313" key="3">
    <source>
        <dbReference type="Proteomes" id="UP000017836"/>
    </source>
</evidence>
<protein>
    <submittedName>
        <fullName evidence="2">Uncharacterized protein</fullName>
    </submittedName>
</protein>
<dbReference type="HOGENOM" id="CLU_075406_1_0_1"/>
<gene>
    <name evidence="2" type="ORF">AMTR_s00137p00117610</name>
</gene>
<feature type="region of interest" description="Disordered" evidence="1">
    <location>
        <begin position="116"/>
        <end position="144"/>
    </location>
</feature>
<feature type="region of interest" description="Disordered" evidence="1">
    <location>
        <begin position="167"/>
        <end position="197"/>
    </location>
</feature>
<evidence type="ECO:0000313" key="2">
    <source>
        <dbReference type="EMBL" id="ERM93953.1"/>
    </source>
</evidence>
<sequence length="221" mass="24173">MAMAMAEEPFSPFIGNMPLLPHPTHSLPQNPVETINSVVDAACLAGNPSLPSTPPMAQARTNFPATFQNKPNFPLTIPAKIQWALTTSGLLRPIADHLERKQECATWKELNPTALRPLAPHQVNGVDLNNSDSDDDGSDDEWAPSLDAVLGVKGEVPRIADPFNRKQQRTTWKEMHPTALRPLSPHQVNVVESDGDNTSDGDLLFSWESSPSLSSRTTRLT</sequence>
<organism evidence="2 3">
    <name type="scientific">Amborella trichopoda</name>
    <dbReference type="NCBI Taxonomy" id="13333"/>
    <lineage>
        <taxon>Eukaryota</taxon>
        <taxon>Viridiplantae</taxon>
        <taxon>Streptophyta</taxon>
        <taxon>Embryophyta</taxon>
        <taxon>Tracheophyta</taxon>
        <taxon>Spermatophyta</taxon>
        <taxon>Magnoliopsida</taxon>
        <taxon>Amborellales</taxon>
        <taxon>Amborellaceae</taxon>
        <taxon>Amborella</taxon>
    </lineage>
</organism>
<reference evidence="3" key="1">
    <citation type="journal article" date="2013" name="Science">
        <title>The Amborella genome and the evolution of flowering plants.</title>
        <authorList>
            <consortium name="Amborella Genome Project"/>
        </authorList>
    </citation>
    <scope>NUCLEOTIDE SEQUENCE [LARGE SCALE GENOMIC DNA]</scope>
</reference>
<dbReference type="Proteomes" id="UP000017836">
    <property type="component" value="Unassembled WGS sequence"/>
</dbReference>
<proteinExistence type="predicted"/>
<keyword evidence="3" id="KW-1185">Reference proteome</keyword>
<dbReference type="EMBL" id="KI397541">
    <property type="protein sequence ID" value="ERM93953.1"/>
    <property type="molecule type" value="Genomic_DNA"/>
</dbReference>
<dbReference type="AlphaFoldDB" id="W1NEV6"/>
<accession>W1NEV6</accession>
<feature type="compositionally biased region" description="Acidic residues" evidence="1">
    <location>
        <begin position="132"/>
        <end position="142"/>
    </location>
</feature>
<name>W1NEV6_AMBTC</name>
<evidence type="ECO:0000256" key="1">
    <source>
        <dbReference type="SAM" id="MobiDB-lite"/>
    </source>
</evidence>
<dbReference type="Gramene" id="ERM93953">
    <property type="protein sequence ID" value="ERM93953"/>
    <property type="gene ID" value="AMTR_s00137p00117610"/>
</dbReference>